<name>A0ABR4XP93_9LACO</name>
<comment type="caution">
    <text evidence="7">The sequence shown here is derived from an EMBL/GenBank/DDBJ whole genome shotgun (WGS) entry which is preliminary data.</text>
</comment>
<evidence type="ECO:0000256" key="1">
    <source>
        <dbReference type="ARBA" id="ARBA00004167"/>
    </source>
</evidence>
<comment type="subcellular location">
    <subcellularLocation>
        <location evidence="1">Membrane</location>
        <topology evidence="1">Single-pass membrane protein</topology>
    </subcellularLocation>
</comment>
<gene>
    <name evidence="7" type="ORF">Q757_08250</name>
</gene>
<sequence length="77" mass="8760">MPLWSIIILILIVLVVIYIVITYNNLVRSKNNVLAASSAIDVQLKRRNDLIPNLVETVKGYAAHEKVFFNKLLKLVI</sequence>
<keyword evidence="5 6" id="KW-0472">Membrane</keyword>
<reference evidence="7 8" key="1">
    <citation type="journal article" date="2014" name="Antonie Van Leeuwenhoek">
        <title>Oenococcus alcoholitolerans sp. nov., a lactic acid bacteria isolated from cachaca and ethanol fermentation processes.</title>
        <authorList>
            <person name="Badotti F."/>
            <person name="Moreira A.P."/>
            <person name="Tonon L.A."/>
            <person name="de Lucena B.T."/>
            <person name="Gomes Fde C."/>
            <person name="Kruger R."/>
            <person name="Thompson C.C."/>
            <person name="de Morais M.A.Jr."/>
            <person name="Rosa C.A."/>
            <person name="Thompson F.L."/>
        </authorList>
    </citation>
    <scope>NUCLEOTIDE SEQUENCE [LARGE SCALE GENOMIC DNA]</scope>
    <source>
        <strain evidence="7 8">UFRJ-M7.2.18</strain>
    </source>
</reference>
<dbReference type="PANTHER" id="PTHR34478:SF2">
    <property type="entry name" value="MEMBRANE PROTEIN"/>
    <property type="match status" value="1"/>
</dbReference>
<dbReference type="Gene3D" id="1.20.1440.20">
    <property type="entry name" value="LemA-like domain"/>
    <property type="match status" value="1"/>
</dbReference>
<evidence type="ECO:0000256" key="4">
    <source>
        <dbReference type="ARBA" id="ARBA00022989"/>
    </source>
</evidence>
<evidence type="ECO:0000256" key="6">
    <source>
        <dbReference type="SAM" id="Phobius"/>
    </source>
</evidence>
<keyword evidence="4 6" id="KW-1133">Transmembrane helix</keyword>
<dbReference type="InterPro" id="IPR007156">
    <property type="entry name" value="MamQ_LemA"/>
</dbReference>
<feature type="transmembrane region" description="Helical" evidence="6">
    <location>
        <begin position="6"/>
        <end position="26"/>
    </location>
</feature>
<dbReference type="Pfam" id="PF04011">
    <property type="entry name" value="LemA"/>
    <property type="match status" value="1"/>
</dbReference>
<evidence type="ECO:0000313" key="8">
    <source>
        <dbReference type="Proteomes" id="UP000030023"/>
    </source>
</evidence>
<comment type="similarity">
    <text evidence="2">Belongs to the LemA family.</text>
</comment>
<keyword evidence="8" id="KW-1185">Reference proteome</keyword>
<evidence type="ECO:0000256" key="2">
    <source>
        <dbReference type="ARBA" id="ARBA00008854"/>
    </source>
</evidence>
<keyword evidence="3 6" id="KW-0812">Transmembrane</keyword>
<organism evidence="7 8">
    <name type="scientific">Oenococcus alcoholitolerans</name>
    <dbReference type="NCBI Taxonomy" id="931074"/>
    <lineage>
        <taxon>Bacteria</taxon>
        <taxon>Bacillati</taxon>
        <taxon>Bacillota</taxon>
        <taxon>Bacilli</taxon>
        <taxon>Lactobacillales</taxon>
        <taxon>Lactobacillaceae</taxon>
        <taxon>Oenococcus</taxon>
    </lineage>
</organism>
<evidence type="ECO:0000256" key="5">
    <source>
        <dbReference type="ARBA" id="ARBA00023136"/>
    </source>
</evidence>
<accession>A0ABR4XP93</accession>
<evidence type="ECO:0000313" key="7">
    <source>
        <dbReference type="EMBL" id="KGO25669.1"/>
    </source>
</evidence>
<evidence type="ECO:0008006" key="9">
    <source>
        <dbReference type="Google" id="ProtNLM"/>
    </source>
</evidence>
<dbReference type="EMBL" id="AXCV01000455">
    <property type="protein sequence ID" value="KGO25669.1"/>
    <property type="molecule type" value="Genomic_DNA"/>
</dbReference>
<dbReference type="SUPFAM" id="SSF140478">
    <property type="entry name" value="LemA-like"/>
    <property type="match status" value="1"/>
</dbReference>
<protein>
    <recommendedName>
        <fullName evidence="9">LemA family protein</fullName>
    </recommendedName>
</protein>
<dbReference type="PANTHER" id="PTHR34478">
    <property type="entry name" value="PROTEIN LEMA"/>
    <property type="match status" value="1"/>
</dbReference>
<dbReference type="InterPro" id="IPR023353">
    <property type="entry name" value="LemA-like_dom_sf"/>
</dbReference>
<dbReference type="Proteomes" id="UP000030023">
    <property type="component" value="Unassembled WGS sequence"/>
</dbReference>
<evidence type="ECO:0000256" key="3">
    <source>
        <dbReference type="ARBA" id="ARBA00022692"/>
    </source>
</evidence>
<proteinExistence type="inferred from homology"/>